<reference evidence="2" key="2">
    <citation type="submission" date="2020-02" db="EMBL/GenBank/DDBJ databases">
        <authorList>
            <person name="Gilchrist C.L.M."/>
            <person name="Chooi Y.-H."/>
        </authorList>
    </citation>
    <scope>NUCLEOTIDE SEQUENCE</scope>
    <source>
        <strain evidence="2">MST-FP2251</strain>
    </source>
</reference>
<protein>
    <submittedName>
        <fullName evidence="2">Uncharacterized protein</fullName>
    </submittedName>
</protein>
<evidence type="ECO:0000256" key="1">
    <source>
        <dbReference type="SAM" id="MobiDB-lite"/>
    </source>
</evidence>
<reference evidence="2" key="1">
    <citation type="journal article" date="2019" name="Beilstein J. Org. Chem.">
        <title>Nanangenines: drimane sesquiterpenoids as the dominant metabolite cohort of a novel Australian fungus, Aspergillus nanangensis.</title>
        <authorList>
            <person name="Lacey H.J."/>
            <person name="Gilchrist C.L.M."/>
            <person name="Crombie A."/>
            <person name="Kalaitzis J.A."/>
            <person name="Vuong D."/>
            <person name="Rutledge P.J."/>
            <person name="Turner P."/>
            <person name="Pitt J.I."/>
            <person name="Lacey E."/>
            <person name="Chooi Y.H."/>
            <person name="Piggott A.M."/>
        </authorList>
    </citation>
    <scope>NUCLEOTIDE SEQUENCE</scope>
    <source>
        <strain evidence="2">MST-FP2251</strain>
    </source>
</reference>
<dbReference type="Proteomes" id="UP001194746">
    <property type="component" value="Unassembled WGS sequence"/>
</dbReference>
<keyword evidence="3" id="KW-1185">Reference proteome</keyword>
<evidence type="ECO:0000313" key="3">
    <source>
        <dbReference type="Proteomes" id="UP001194746"/>
    </source>
</evidence>
<gene>
    <name evidence="2" type="ORF">FE257_007034</name>
</gene>
<proteinExistence type="predicted"/>
<sequence length="426" mass="47752">MFETTGQVTPTTLNIDRCVSLHNAIIRASSSPPNQSPLPTAKYFDHHATIDSLTPQLTNFLSQCDILLSETQHLSPFVVSLAPPSEIHPNGESIFPGYNNCVNLYLSNNVENDSVGLVFDMTTNKATWVDFMYDCPPDYTEHVWVPLDEVLEAWLRYIRRGRCIPRGNEEFAPTGGTMEGWSMVYPPMEDVEETLATWEEYVSLVEARMPSPPPGVVQREQPEQPPQDNRTPFKGFAEAFFTRARTPTFTHVAPSLVFPSPSQMEALAARQQERFHAEESSWTTEEDGLIKVVPTVLFPLGGNIHAGLATTADRGWQDGVGLVLPTAERYESWAGPVDEENNDPPAYERVWQVEAVQSPFWPVHAARMTWVLRRWIQLVEEGVWRVGTDGVQGSWEEFVQEEECVGEDGMPATRLVGMLLDGVDAC</sequence>
<evidence type="ECO:0000313" key="2">
    <source>
        <dbReference type="EMBL" id="KAF9889728.1"/>
    </source>
</evidence>
<dbReference type="EMBL" id="VCAU01000033">
    <property type="protein sequence ID" value="KAF9889728.1"/>
    <property type="molecule type" value="Genomic_DNA"/>
</dbReference>
<organism evidence="2 3">
    <name type="scientific">Aspergillus nanangensis</name>
    <dbReference type="NCBI Taxonomy" id="2582783"/>
    <lineage>
        <taxon>Eukaryota</taxon>
        <taxon>Fungi</taxon>
        <taxon>Dikarya</taxon>
        <taxon>Ascomycota</taxon>
        <taxon>Pezizomycotina</taxon>
        <taxon>Eurotiomycetes</taxon>
        <taxon>Eurotiomycetidae</taxon>
        <taxon>Eurotiales</taxon>
        <taxon>Aspergillaceae</taxon>
        <taxon>Aspergillus</taxon>
        <taxon>Aspergillus subgen. Circumdati</taxon>
    </lineage>
</organism>
<dbReference type="AlphaFoldDB" id="A0AAD4CQ34"/>
<feature type="region of interest" description="Disordered" evidence="1">
    <location>
        <begin position="211"/>
        <end position="230"/>
    </location>
</feature>
<name>A0AAD4CQ34_ASPNN</name>
<accession>A0AAD4CQ34</accession>
<comment type="caution">
    <text evidence="2">The sequence shown here is derived from an EMBL/GenBank/DDBJ whole genome shotgun (WGS) entry which is preliminary data.</text>
</comment>